<dbReference type="Proteomes" id="UP000471678">
    <property type="component" value="Unassembled WGS sequence"/>
</dbReference>
<reference evidence="2 3" key="1">
    <citation type="journal article" date="2020" name="Food Funct.">
        <title>Screening of Lactobacillus salivarius strains from the feces of Chinese populations and the evaluation of their effects against intestinal inflammation in mice.</title>
        <authorList>
            <person name="Zhai Q."/>
            <person name="Shen X."/>
            <person name="Cen S."/>
            <person name="Zhang C."/>
            <person name="Tian F."/>
            <person name="Zhao J."/>
            <person name="Zhang H."/>
            <person name="Xue Y."/>
            <person name="Chen W."/>
        </authorList>
    </citation>
    <scope>NUCLEOTIDE SEQUENCE [LARGE SCALE GENOMIC DNA]</scope>
    <source>
        <strain evidence="2 3">FYNDL5_1.scaf</strain>
    </source>
</reference>
<dbReference type="InterPro" id="IPR052942">
    <property type="entry name" value="LPS_cholinephosphotransferase"/>
</dbReference>
<gene>
    <name evidence="2" type="ORF">FYL25_03895</name>
</gene>
<accession>A0A6N9IQD6</accession>
<dbReference type="PANTHER" id="PTHR43404:SF2">
    <property type="entry name" value="LIPOPOLYSACCHARIDE CHOLINEPHOSPHOTRANSFERASE LICD"/>
    <property type="match status" value="1"/>
</dbReference>
<organism evidence="2 3">
    <name type="scientific">Ligilactobacillus salivarius</name>
    <dbReference type="NCBI Taxonomy" id="1624"/>
    <lineage>
        <taxon>Bacteria</taxon>
        <taxon>Bacillati</taxon>
        <taxon>Bacillota</taxon>
        <taxon>Bacilli</taxon>
        <taxon>Lactobacillales</taxon>
        <taxon>Lactobacillaceae</taxon>
        <taxon>Ligilactobacillus</taxon>
    </lineage>
</organism>
<dbReference type="GO" id="GO:0009100">
    <property type="term" value="P:glycoprotein metabolic process"/>
    <property type="evidence" value="ECO:0007669"/>
    <property type="project" value="UniProtKB-ARBA"/>
</dbReference>
<protein>
    <submittedName>
        <fullName evidence="2">LicD family protein</fullName>
    </submittedName>
</protein>
<evidence type="ECO:0000313" key="3">
    <source>
        <dbReference type="Proteomes" id="UP000471678"/>
    </source>
</evidence>
<dbReference type="AlphaFoldDB" id="A0A6N9IQD6"/>
<comment type="caution">
    <text evidence="2">The sequence shown here is derived from an EMBL/GenBank/DDBJ whole genome shotgun (WGS) entry which is preliminary data.</text>
</comment>
<dbReference type="PANTHER" id="PTHR43404">
    <property type="entry name" value="LIPOPOLYSACCHARIDE CHOLINEPHOSPHOTRANSFERASE LICD"/>
    <property type="match status" value="1"/>
</dbReference>
<proteinExistence type="predicted"/>
<sequence>MDKVELSAKEVKKIALNILVKFAEYCEKNNLTYILAGGTLLGAIRHKGFIPWDDDIDVMMPRDDFEKFNRLVKNAKLGDNIGVLQQDSSNYYYPFTKLYDDRTIAKMDDNNSVHGVWIDIFPADNIPADVSQTKKLFRKSRFWRAAIISMNTDLKNSRGYIKNIAKVALKVLSNIVGKKRVLKLATANAMTNSNENSEFIGGVLWGYGIKEKLKKEEFINTTSVIFEGHEFKAPVGWDKYLTGLYGNYMELPPVDKRQTHHITAYYK</sequence>
<evidence type="ECO:0000259" key="1">
    <source>
        <dbReference type="Pfam" id="PF04991"/>
    </source>
</evidence>
<feature type="domain" description="LicD/FKTN/FKRP nucleotidyltransferase" evidence="1">
    <location>
        <begin position="26"/>
        <end position="246"/>
    </location>
</feature>
<dbReference type="InterPro" id="IPR007074">
    <property type="entry name" value="LicD/FKTN/FKRP_NTP_transf"/>
</dbReference>
<dbReference type="Pfam" id="PF04991">
    <property type="entry name" value="LicD"/>
    <property type="match status" value="1"/>
</dbReference>
<dbReference type="EMBL" id="VSUB01000003">
    <property type="protein sequence ID" value="MYY64576.1"/>
    <property type="molecule type" value="Genomic_DNA"/>
</dbReference>
<dbReference type="RefSeq" id="WP_161022466.1">
    <property type="nucleotide sequence ID" value="NZ_VSUB01000003.1"/>
</dbReference>
<name>A0A6N9IQD6_9LACO</name>
<evidence type="ECO:0000313" key="2">
    <source>
        <dbReference type="EMBL" id="MYY64576.1"/>
    </source>
</evidence>